<reference evidence="2" key="1">
    <citation type="journal article" date="2017" name="Acta Aliment.">
        <title>Plant polysaccharide degrading enzyme system of Thermpbifida cellulosilytica TB100 revealed by de novo genome project data.</title>
        <authorList>
            <person name="Toth A."/>
            <person name="Baka E."/>
            <person name="Luzics S."/>
            <person name="Bata-Vidacs I."/>
            <person name="Nagy I."/>
            <person name="Balint B."/>
            <person name="Herceg R."/>
            <person name="Olasz F."/>
            <person name="Wilk T."/>
            <person name="Nagy T."/>
            <person name="Kriszt B."/>
            <person name="Nagy I."/>
            <person name="Kukolya J."/>
        </authorList>
    </citation>
    <scope>NUCLEOTIDE SEQUENCE [LARGE SCALE GENOMIC DNA]</scope>
    <source>
        <strain evidence="2">TB100</strain>
    </source>
</reference>
<dbReference type="Pfam" id="PF04978">
    <property type="entry name" value="MST"/>
    <property type="match status" value="1"/>
</dbReference>
<dbReference type="PATRIC" id="fig|665004.4.peg.2938"/>
<dbReference type="AlphaFoldDB" id="A0A147KL52"/>
<organism evidence="1 2">
    <name type="scientific">Thermobifida cellulosilytica TB100</name>
    <dbReference type="NCBI Taxonomy" id="665004"/>
    <lineage>
        <taxon>Bacteria</taxon>
        <taxon>Bacillati</taxon>
        <taxon>Actinomycetota</taxon>
        <taxon>Actinomycetes</taxon>
        <taxon>Streptosporangiales</taxon>
        <taxon>Nocardiopsidaceae</taxon>
        <taxon>Thermobifida</taxon>
    </lineage>
</organism>
<dbReference type="RefSeq" id="WP_068757140.1">
    <property type="nucleotide sequence ID" value="NZ_KQ950183.1"/>
</dbReference>
<gene>
    <name evidence="1" type="ORF">AC529_04120</name>
</gene>
<dbReference type="STRING" id="665004.AC529_04120"/>
<evidence type="ECO:0000313" key="2">
    <source>
        <dbReference type="Proteomes" id="UP000074382"/>
    </source>
</evidence>
<dbReference type="Gene3D" id="1.20.120.450">
    <property type="entry name" value="dinb family like domain"/>
    <property type="match status" value="1"/>
</dbReference>
<evidence type="ECO:0008006" key="3">
    <source>
        <dbReference type="Google" id="ProtNLM"/>
    </source>
</evidence>
<dbReference type="InterPro" id="IPR007061">
    <property type="entry name" value="MST-like"/>
</dbReference>
<name>A0A147KL52_THECS</name>
<dbReference type="EMBL" id="LGEM01000017">
    <property type="protein sequence ID" value="KUP97969.1"/>
    <property type="molecule type" value="Genomic_DNA"/>
</dbReference>
<sequence>MTNSRPRGDVRPPKINADEKTTLLTFLDYLRESVAAKLSGLTDEQARTPGVPSGTSLLWLVKHLAAVEYDWFAWAYAGDPGPFRDYRLRPAEEDTVESVLAAYREAAQRSNEIALACDDLDRPGVRSLREHEPAPSLRWVLVHMVEETARHAGHADILREQIDGAVGR</sequence>
<keyword evidence="2" id="KW-1185">Reference proteome</keyword>
<dbReference type="OrthoDB" id="4548523at2"/>
<accession>A0A147KL52</accession>
<comment type="caution">
    <text evidence="1">The sequence shown here is derived from an EMBL/GenBank/DDBJ whole genome shotgun (WGS) entry which is preliminary data.</text>
</comment>
<protein>
    <recommendedName>
        <fullName evidence="3">Mini-circle protein</fullName>
    </recommendedName>
</protein>
<evidence type="ECO:0000313" key="1">
    <source>
        <dbReference type="EMBL" id="KUP97969.1"/>
    </source>
</evidence>
<dbReference type="InterPro" id="IPR034660">
    <property type="entry name" value="DinB/YfiT-like"/>
</dbReference>
<dbReference type="SUPFAM" id="SSF109854">
    <property type="entry name" value="DinB/YfiT-like putative metalloenzymes"/>
    <property type="match status" value="1"/>
</dbReference>
<proteinExistence type="predicted"/>
<dbReference type="Proteomes" id="UP000074382">
    <property type="component" value="Unassembled WGS sequence"/>
</dbReference>